<dbReference type="Gene3D" id="1.25.60.10">
    <property type="entry name" value="MgtE N-terminal domain-like"/>
    <property type="match status" value="1"/>
</dbReference>
<evidence type="ECO:0000259" key="10">
    <source>
        <dbReference type="PROSITE" id="PS51371"/>
    </source>
</evidence>
<keyword evidence="8" id="KW-0129">CBS domain</keyword>
<dbReference type="SMART" id="SM00116">
    <property type="entry name" value="CBS"/>
    <property type="match status" value="2"/>
</dbReference>
<comment type="subcellular location">
    <subcellularLocation>
        <location evidence="9">Cell membrane</location>
        <topology evidence="9">Multi-pass membrane protein</topology>
    </subcellularLocation>
    <subcellularLocation>
        <location evidence="1">Membrane</location>
        <topology evidence="1">Multi-pass membrane protein</topology>
    </subcellularLocation>
</comment>
<comment type="caution">
    <text evidence="11">The sequence shown here is derived from an EMBL/GenBank/DDBJ whole genome shotgun (WGS) entry which is preliminary data.</text>
</comment>
<comment type="similarity">
    <text evidence="2 9">Belongs to the SLC41A transporter family.</text>
</comment>
<dbReference type="Pfam" id="PF01769">
    <property type="entry name" value="MgtE"/>
    <property type="match status" value="1"/>
</dbReference>
<dbReference type="CDD" id="cd04606">
    <property type="entry name" value="CBS_pair_Mg_transporter"/>
    <property type="match status" value="1"/>
</dbReference>
<feature type="transmembrane region" description="Helical" evidence="9">
    <location>
        <begin position="298"/>
        <end position="317"/>
    </location>
</feature>
<organism evidence="11 12">
    <name type="scientific">Metaclostridioides mangenotii</name>
    <dbReference type="NCBI Taxonomy" id="1540"/>
    <lineage>
        <taxon>Bacteria</taxon>
        <taxon>Bacillati</taxon>
        <taxon>Bacillota</taxon>
        <taxon>Clostridia</taxon>
        <taxon>Peptostreptococcales</taxon>
        <taxon>Peptostreptococcaceae</taxon>
        <taxon>Metaclostridioides</taxon>
    </lineage>
</organism>
<proteinExistence type="inferred from homology"/>
<dbReference type="SMART" id="SM00924">
    <property type="entry name" value="MgtE_N"/>
    <property type="match status" value="1"/>
</dbReference>
<keyword evidence="7 9" id="KW-0472">Membrane</keyword>
<evidence type="ECO:0000256" key="4">
    <source>
        <dbReference type="ARBA" id="ARBA00022692"/>
    </source>
</evidence>
<dbReference type="SUPFAM" id="SSF54631">
    <property type="entry name" value="CBS-domain pair"/>
    <property type="match status" value="1"/>
</dbReference>
<dbReference type="InterPro" id="IPR000644">
    <property type="entry name" value="CBS_dom"/>
</dbReference>
<dbReference type="Proteomes" id="UP000767291">
    <property type="component" value="Unassembled WGS sequence"/>
</dbReference>
<feature type="domain" description="CBS" evidence="10">
    <location>
        <begin position="141"/>
        <end position="204"/>
    </location>
</feature>
<dbReference type="NCBIfam" id="TIGR00400">
    <property type="entry name" value="mgtE"/>
    <property type="match status" value="1"/>
</dbReference>
<dbReference type="InterPro" id="IPR006668">
    <property type="entry name" value="Mg_transptr_MgtE_intracell_dom"/>
</dbReference>
<sequence>MDRKQETSGDLLSEVISLIDANKLLELRELIEEYHIMDILDIIENLDEAMQIKMFEVLPLDMAAAIFEESDSDFFISVLSKIDVEHTKNILELMSLGDMAGILNKIDEKEREKIINLLSEEDAKDVKELLFYDEDTAGGTMTTGYIAVNKDMTALQAIDHMREEAEEAETIYYIYVVDDKEKLVGVLSLRELIIARDKSIIGDLMSENLVSVYVDEDREEAVRLVSKYNLVTIPVIDRQGVLKGIITVDDIIDVMEEEATEDMYKIAGSSEHERGLSENEHITIKEQVMSSIRGRTPWLIISLIGGFISTMIFYNFGDVLNPTYAPLVFFIPLVIGMGGNTGTQSASVTVINISSNKDLDYGNVLREFLVGLMTGLICSIITGIAIFMFTKTFDITFVVSIAVFINMALGATLGALLPVILNKIDADPTTISAPIISTVLDITGLVVYFTIATILLSKIAL</sequence>
<dbReference type="InterPro" id="IPR006669">
    <property type="entry name" value="MgtE_transporter"/>
</dbReference>
<feature type="transmembrane region" description="Helical" evidence="9">
    <location>
        <begin position="323"/>
        <end position="343"/>
    </location>
</feature>
<dbReference type="Pfam" id="PF03448">
    <property type="entry name" value="MgtE_N"/>
    <property type="match status" value="1"/>
</dbReference>
<dbReference type="Pfam" id="PF00571">
    <property type="entry name" value="CBS"/>
    <property type="match status" value="2"/>
</dbReference>
<dbReference type="SUPFAM" id="SSF158791">
    <property type="entry name" value="MgtE N-terminal domain-like"/>
    <property type="match status" value="1"/>
</dbReference>
<gene>
    <name evidence="11" type="ORF">J2Z43_000053</name>
</gene>
<evidence type="ECO:0000313" key="11">
    <source>
        <dbReference type="EMBL" id="MBP1853663.1"/>
    </source>
</evidence>
<keyword evidence="9" id="KW-0479">Metal-binding</keyword>
<name>A0ABS4E6W1_9FIRM</name>
<protein>
    <recommendedName>
        <fullName evidence="9">Magnesium transporter MgtE</fullName>
    </recommendedName>
</protein>
<evidence type="ECO:0000256" key="9">
    <source>
        <dbReference type="RuleBase" id="RU362011"/>
    </source>
</evidence>
<dbReference type="InterPro" id="IPR038076">
    <property type="entry name" value="MgtE_N_sf"/>
</dbReference>
<dbReference type="Gene3D" id="1.10.357.20">
    <property type="entry name" value="SLC41 divalent cation transporters, integral membrane domain"/>
    <property type="match status" value="1"/>
</dbReference>
<dbReference type="InterPro" id="IPR006667">
    <property type="entry name" value="SLC41_membr_dom"/>
</dbReference>
<evidence type="ECO:0000256" key="6">
    <source>
        <dbReference type="ARBA" id="ARBA00022989"/>
    </source>
</evidence>
<reference evidence="11 12" key="1">
    <citation type="submission" date="2021-03" db="EMBL/GenBank/DDBJ databases">
        <title>Genomic Encyclopedia of Type Strains, Phase IV (KMG-IV): sequencing the most valuable type-strain genomes for metagenomic binning, comparative biology and taxonomic classification.</title>
        <authorList>
            <person name="Goeker M."/>
        </authorList>
    </citation>
    <scope>NUCLEOTIDE SEQUENCE [LARGE SCALE GENOMIC DNA]</scope>
    <source>
        <strain evidence="11 12">DSM 1289</strain>
    </source>
</reference>
<evidence type="ECO:0000256" key="1">
    <source>
        <dbReference type="ARBA" id="ARBA00004141"/>
    </source>
</evidence>
<evidence type="ECO:0000256" key="2">
    <source>
        <dbReference type="ARBA" id="ARBA00009749"/>
    </source>
</evidence>
<evidence type="ECO:0000256" key="8">
    <source>
        <dbReference type="PROSITE-ProRule" id="PRU00703"/>
    </source>
</evidence>
<keyword evidence="9" id="KW-1003">Cell membrane</keyword>
<keyword evidence="4 9" id="KW-0812">Transmembrane</keyword>
<feature type="domain" description="CBS" evidence="10">
    <location>
        <begin position="205"/>
        <end position="261"/>
    </location>
</feature>
<dbReference type="PROSITE" id="PS51371">
    <property type="entry name" value="CBS"/>
    <property type="match status" value="2"/>
</dbReference>
<keyword evidence="5 9" id="KW-0460">Magnesium</keyword>
<comment type="function">
    <text evidence="9">Acts as a magnesium transporter.</text>
</comment>
<dbReference type="Gene3D" id="3.10.580.10">
    <property type="entry name" value="CBS-domain"/>
    <property type="match status" value="1"/>
</dbReference>
<feature type="transmembrane region" description="Helical" evidence="9">
    <location>
        <begin position="395"/>
        <end position="421"/>
    </location>
</feature>
<feature type="transmembrane region" description="Helical" evidence="9">
    <location>
        <begin position="433"/>
        <end position="456"/>
    </location>
</feature>
<evidence type="ECO:0000313" key="12">
    <source>
        <dbReference type="Proteomes" id="UP000767291"/>
    </source>
</evidence>
<dbReference type="SUPFAM" id="SSF161093">
    <property type="entry name" value="MgtE membrane domain-like"/>
    <property type="match status" value="1"/>
</dbReference>
<evidence type="ECO:0000256" key="7">
    <source>
        <dbReference type="ARBA" id="ARBA00023136"/>
    </source>
</evidence>
<dbReference type="InterPro" id="IPR036739">
    <property type="entry name" value="SLC41_membr_dom_sf"/>
</dbReference>
<accession>A0ABS4E6W1</accession>
<comment type="subunit">
    <text evidence="9">Homodimer.</text>
</comment>
<keyword evidence="12" id="KW-1185">Reference proteome</keyword>
<dbReference type="PANTHER" id="PTHR43773">
    <property type="entry name" value="MAGNESIUM TRANSPORTER MGTE"/>
    <property type="match status" value="1"/>
</dbReference>
<keyword evidence="3 9" id="KW-0813">Transport</keyword>
<dbReference type="PANTHER" id="PTHR43773:SF1">
    <property type="entry name" value="MAGNESIUM TRANSPORTER MGTE"/>
    <property type="match status" value="1"/>
</dbReference>
<feature type="transmembrane region" description="Helical" evidence="9">
    <location>
        <begin position="364"/>
        <end position="389"/>
    </location>
</feature>
<dbReference type="EMBL" id="JAGGJX010000001">
    <property type="protein sequence ID" value="MBP1853663.1"/>
    <property type="molecule type" value="Genomic_DNA"/>
</dbReference>
<keyword evidence="6 9" id="KW-1133">Transmembrane helix</keyword>
<dbReference type="RefSeq" id="WP_209455333.1">
    <property type="nucleotide sequence ID" value="NZ_BAAACS010000017.1"/>
</dbReference>
<dbReference type="InterPro" id="IPR046342">
    <property type="entry name" value="CBS_dom_sf"/>
</dbReference>
<evidence type="ECO:0000256" key="3">
    <source>
        <dbReference type="ARBA" id="ARBA00022448"/>
    </source>
</evidence>
<evidence type="ECO:0000256" key="5">
    <source>
        <dbReference type="ARBA" id="ARBA00022842"/>
    </source>
</evidence>